<organism evidence="1 2">
    <name type="scientific">Aspergillus niger ATCC 13496</name>
    <dbReference type="NCBI Taxonomy" id="1353008"/>
    <lineage>
        <taxon>Eukaryota</taxon>
        <taxon>Fungi</taxon>
        <taxon>Dikarya</taxon>
        <taxon>Ascomycota</taxon>
        <taxon>Pezizomycotina</taxon>
        <taxon>Eurotiomycetes</taxon>
        <taxon>Eurotiomycetidae</taxon>
        <taxon>Eurotiales</taxon>
        <taxon>Aspergillaceae</taxon>
        <taxon>Aspergillus</taxon>
        <taxon>Aspergillus subgen. Circumdati</taxon>
    </lineage>
</organism>
<dbReference type="VEuPathDB" id="FungiDB:M747DRAFT_117550"/>
<reference evidence="1 2" key="1">
    <citation type="submission" date="2018-07" db="EMBL/GenBank/DDBJ databases">
        <title>Section-level genome sequencing of Aspergillus section Nigri to investigate inter- and intra-species variation.</title>
        <authorList>
            <consortium name="DOE Joint Genome Institute"/>
            <person name="Vesth T.C."/>
            <person name="Nybo J.L."/>
            <person name="Theobald S."/>
            <person name="Frisvad J.C."/>
            <person name="Larsen T.O."/>
            <person name="Nielsen K.F."/>
            <person name="Hoof J.B."/>
            <person name="Brandl J."/>
            <person name="Salamov A."/>
            <person name="Riley R."/>
            <person name="Gladden J.M."/>
            <person name="Phatale P."/>
            <person name="Nielsen M.T."/>
            <person name="Lyhne E.K."/>
            <person name="Kogle M.E."/>
            <person name="Strasser K."/>
            <person name="McDonnell E."/>
            <person name="Barry K."/>
            <person name="Clum A."/>
            <person name="Chen C."/>
            <person name="Nolan M."/>
            <person name="Sandor L."/>
            <person name="Kuo A."/>
            <person name="Lipzen A."/>
            <person name="Hainaut M."/>
            <person name="Drula E."/>
            <person name="Tsang A."/>
            <person name="Magnuson J.K."/>
            <person name="Henrissat B."/>
            <person name="Wiebenga A."/>
            <person name="Simmons B.A."/>
            <person name="Makela M.R."/>
            <person name="De vries R.P."/>
            <person name="Grigoriev I.V."/>
            <person name="Mortensen U.H."/>
            <person name="Baker S.E."/>
            <person name="Andersen M.R."/>
        </authorList>
    </citation>
    <scope>NUCLEOTIDE SEQUENCE [LARGE SCALE GENOMIC DNA]</scope>
    <source>
        <strain evidence="1 2">ATCC 13496</strain>
    </source>
</reference>
<dbReference type="EMBL" id="KZ851902">
    <property type="protein sequence ID" value="RDH24447.1"/>
    <property type="molecule type" value="Genomic_DNA"/>
</dbReference>
<evidence type="ECO:0000313" key="1">
    <source>
        <dbReference type="EMBL" id="RDH24447.1"/>
    </source>
</evidence>
<proteinExistence type="predicted"/>
<protein>
    <submittedName>
        <fullName evidence="1">Uncharacterized protein</fullName>
    </submittedName>
</protein>
<accession>A0A370C9P2</accession>
<gene>
    <name evidence="1" type="ORF">M747DRAFT_117550</name>
</gene>
<name>A0A370C9P2_ASPNG</name>
<dbReference type="AlphaFoldDB" id="A0A370C9P2"/>
<evidence type="ECO:0000313" key="2">
    <source>
        <dbReference type="Proteomes" id="UP000253845"/>
    </source>
</evidence>
<dbReference type="Proteomes" id="UP000253845">
    <property type="component" value="Unassembled WGS sequence"/>
</dbReference>
<sequence length="118" mass="13558">MAFKRFRSLRHCISLSDFLRAHLTIWVFICGFCLSFDCFTPGDRRTFYGNISLDEGRRDMVKERKYDSGGSPTRSITLCQFLLGTTVVPRSPGHCQNSMNLSLVELYSCWIIDHNHAS</sequence>